<dbReference type="AlphaFoldDB" id="A0A1H0QJW8"/>
<evidence type="ECO:0000256" key="7">
    <source>
        <dbReference type="RuleBase" id="RU363032"/>
    </source>
</evidence>
<dbReference type="OrthoDB" id="7944646at2"/>
<comment type="subcellular location">
    <subcellularLocation>
        <location evidence="1 7">Cell membrane</location>
        <topology evidence="1 7">Multi-pass membrane protein</topology>
    </subcellularLocation>
</comment>
<feature type="transmembrane region" description="Helical" evidence="7">
    <location>
        <begin position="45"/>
        <end position="64"/>
    </location>
</feature>
<organism evidence="10 11">
    <name type="scientific">Actinacidiphila guanduensis</name>
    <dbReference type="NCBI Taxonomy" id="310781"/>
    <lineage>
        <taxon>Bacteria</taxon>
        <taxon>Bacillati</taxon>
        <taxon>Actinomycetota</taxon>
        <taxon>Actinomycetes</taxon>
        <taxon>Kitasatosporales</taxon>
        <taxon>Streptomycetaceae</taxon>
        <taxon>Actinacidiphila</taxon>
    </lineage>
</organism>
<dbReference type="PANTHER" id="PTHR30193">
    <property type="entry name" value="ABC TRANSPORTER PERMEASE PROTEIN"/>
    <property type="match status" value="1"/>
</dbReference>
<gene>
    <name evidence="10" type="ORF">SAMN05216259_11910</name>
</gene>
<feature type="transmembrane region" description="Helical" evidence="7">
    <location>
        <begin position="245"/>
        <end position="266"/>
    </location>
</feature>
<dbReference type="InterPro" id="IPR035906">
    <property type="entry name" value="MetI-like_sf"/>
</dbReference>
<dbReference type="Pfam" id="PF00528">
    <property type="entry name" value="BPD_transp_1"/>
    <property type="match status" value="1"/>
</dbReference>
<reference evidence="10 11" key="1">
    <citation type="submission" date="2016-10" db="EMBL/GenBank/DDBJ databases">
        <authorList>
            <person name="de Groot N.N."/>
        </authorList>
    </citation>
    <scope>NUCLEOTIDE SEQUENCE [LARGE SCALE GENOMIC DNA]</scope>
    <source>
        <strain evidence="10 11">CGMCC 4.2022</strain>
    </source>
</reference>
<keyword evidence="11" id="KW-1185">Reference proteome</keyword>
<evidence type="ECO:0000256" key="4">
    <source>
        <dbReference type="ARBA" id="ARBA00022692"/>
    </source>
</evidence>
<accession>A0A1H0QJW8</accession>
<evidence type="ECO:0000256" key="8">
    <source>
        <dbReference type="SAM" id="MobiDB-lite"/>
    </source>
</evidence>
<evidence type="ECO:0000259" key="9">
    <source>
        <dbReference type="PROSITE" id="PS50928"/>
    </source>
</evidence>
<keyword evidence="6 7" id="KW-0472">Membrane</keyword>
<evidence type="ECO:0000313" key="11">
    <source>
        <dbReference type="Proteomes" id="UP000199341"/>
    </source>
</evidence>
<feature type="transmembrane region" description="Helical" evidence="7">
    <location>
        <begin position="198"/>
        <end position="224"/>
    </location>
</feature>
<proteinExistence type="inferred from homology"/>
<dbReference type="InterPro" id="IPR051393">
    <property type="entry name" value="ABC_transporter_permease"/>
</dbReference>
<feature type="transmembrane region" description="Helical" evidence="7">
    <location>
        <begin position="144"/>
        <end position="168"/>
    </location>
</feature>
<evidence type="ECO:0000256" key="1">
    <source>
        <dbReference type="ARBA" id="ARBA00004651"/>
    </source>
</evidence>
<dbReference type="PROSITE" id="PS50928">
    <property type="entry name" value="ABC_TM1"/>
    <property type="match status" value="1"/>
</dbReference>
<keyword evidence="4 7" id="KW-0812">Transmembrane</keyword>
<comment type="similarity">
    <text evidence="7">Belongs to the binding-protein-dependent transport system permease family.</text>
</comment>
<evidence type="ECO:0000313" key="10">
    <source>
        <dbReference type="EMBL" id="SDP17681.1"/>
    </source>
</evidence>
<dbReference type="SUPFAM" id="SSF161098">
    <property type="entry name" value="MetI-like"/>
    <property type="match status" value="1"/>
</dbReference>
<dbReference type="Gene3D" id="1.10.3720.10">
    <property type="entry name" value="MetI-like"/>
    <property type="match status" value="1"/>
</dbReference>
<dbReference type="Proteomes" id="UP000199341">
    <property type="component" value="Unassembled WGS sequence"/>
</dbReference>
<dbReference type="CDD" id="cd06261">
    <property type="entry name" value="TM_PBP2"/>
    <property type="match status" value="1"/>
</dbReference>
<dbReference type="PANTHER" id="PTHR30193:SF44">
    <property type="entry name" value="LACTOSE TRANSPORT SYSTEM PERMEASE PROTEIN LACF"/>
    <property type="match status" value="1"/>
</dbReference>
<name>A0A1H0QJW8_9ACTN</name>
<feature type="transmembrane region" description="Helical" evidence="7">
    <location>
        <begin position="110"/>
        <end position="132"/>
    </location>
</feature>
<feature type="domain" description="ABC transmembrane type-1" evidence="9">
    <location>
        <begin position="106"/>
        <end position="325"/>
    </location>
</feature>
<dbReference type="InterPro" id="IPR000515">
    <property type="entry name" value="MetI-like"/>
</dbReference>
<keyword evidence="3" id="KW-1003">Cell membrane</keyword>
<evidence type="ECO:0000256" key="5">
    <source>
        <dbReference type="ARBA" id="ARBA00022989"/>
    </source>
</evidence>
<dbReference type="EMBL" id="FNIE01000019">
    <property type="protein sequence ID" value="SDP17681.1"/>
    <property type="molecule type" value="Genomic_DNA"/>
</dbReference>
<dbReference type="RefSeq" id="WP_093787846.1">
    <property type="nucleotide sequence ID" value="NZ_FNIE01000019.1"/>
</dbReference>
<feature type="transmembrane region" description="Helical" evidence="7">
    <location>
        <begin position="310"/>
        <end position="329"/>
    </location>
</feature>
<dbReference type="GO" id="GO:0005886">
    <property type="term" value="C:plasma membrane"/>
    <property type="evidence" value="ECO:0007669"/>
    <property type="project" value="UniProtKB-SubCell"/>
</dbReference>
<dbReference type="GO" id="GO:0055085">
    <property type="term" value="P:transmembrane transport"/>
    <property type="evidence" value="ECO:0007669"/>
    <property type="project" value="InterPro"/>
</dbReference>
<protein>
    <submittedName>
        <fullName evidence="10">Carbohydrate ABC transporter membrane protein 1, CUT1 family</fullName>
    </submittedName>
</protein>
<evidence type="ECO:0000256" key="6">
    <source>
        <dbReference type="ARBA" id="ARBA00023136"/>
    </source>
</evidence>
<keyword evidence="2 7" id="KW-0813">Transport</keyword>
<sequence>MPAPSVAASARKGRRPQGPPLDDPPAPRRDSTVRTRRQARRRADAVLLLMGAPALLLLLLFNYLPMAGLVAAFEDYRPREGFLHSSWVGLENFRYLFTGSDTWHITYNTVLMNALIIAATLVCSLALALLLNEVRDRSPRAAKVYQSAMFLPFVFSWVVVSYFVLAFLDADHGLANQVLKAFGAHPVDWYSDPGPWRIVLVVVAVWKGVGFWVVAYLAAILAIDPAYYEAAAIDGASRWQQSRRITLPLLTPMISINLLLDVSHIFHADFGLFFQVPRNSTPLYPTTDVIDTYVYRSLTSLGDVGMSAAAGLYQAFVGFVLVVGANWLVRRRDPDKALF</sequence>
<feature type="region of interest" description="Disordered" evidence="8">
    <location>
        <begin position="1"/>
        <end position="37"/>
    </location>
</feature>
<dbReference type="STRING" id="310781.SAMN05216259_11910"/>
<evidence type="ECO:0000256" key="3">
    <source>
        <dbReference type="ARBA" id="ARBA00022475"/>
    </source>
</evidence>
<keyword evidence="5 7" id="KW-1133">Transmembrane helix</keyword>
<evidence type="ECO:0000256" key="2">
    <source>
        <dbReference type="ARBA" id="ARBA00022448"/>
    </source>
</evidence>